<dbReference type="OrthoDB" id="3189033at2759"/>
<dbReference type="Proteomes" id="UP000268823">
    <property type="component" value="Unassembled WGS sequence"/>
</dbReference>
<reference evidence="2 3" key="1">
    <citation type="journal article" date="2018" name="BMC Genomics">
        <title>Genomic evidence for intraspecific hybridization in a clonal and extremely halotolerant yeast.</title>
        <authorList>
            <person name="Gostincar C."/>
            <person name="Stajich J.E."/>
            <person name="Zupancic J."/>
            <person name="Zalar P."/>
            <person name="Gunde-Cimerman N."/>
        </authorList>
    </citation>
    <scope>NUCLEOTIDE SEQUENCE [LARGE SCALE GENOMIC DNA]</scope>
    <source>
        <strain evidence="2 3">EXF-2788</strain>
    </source>
</reference>
<dbReference type="EMBL" id="QWIR01000018">
    <property type="protein sequence ID" value="RMY93748.1"/>
    <property type="molecule type" value="Genomic_DNA"/>
</dbReference>
<evidence type="ECO:0000313" key="2">
    <source>
        <dbReference type="EMBL" id="RMY93748.1"/>
    </source>
</evidence>
<evidence type="ECO:0000313" key="3">
    <source>
        <dbReference type="Proteomes" id="UP000268823"/>
    </source>
</evidence>
<evidence type="ECO:0000256" key="1">
    <source>
        <dbReference type="SAM" id="MobiDB-lite"/>
    </source>
</evidence>
<accession>A0A3M7FXZ0</accession>
<organism evidence="2 3">
    <name type="scientific">Hortaea werneckii</name>
    <name type="common">Black yeast</name>
    <name type="synonym">Cladosporium werneckii</name>
    <dbReference type="NCBI Taxonomy" id="91943"/>
    <lineage>
        <taxon>Eukaryota</taxon>
        <taxon>Fungi</taxon>
        <taxon>Dikarya</taxon>
        <taxon>Ascomycota</taxon>
        <taxon>Pezizomycotina</taxon>
        <taxon>Dothideomycetes</taxon>
        <taxon>Dothideomycetidae</taxon>
        <taxon>Mycosphaerellales</taxon>
        <taxon>Teratosphaeriaceae</taxon>
        <taxon>Hortaea</taxon>
    </lineage>
</organism>
<dbReference type="VEuPathDB" id="FungiDB:BTJ68_10357"/>
<feature type="compositionally biased region" description="Basic and acidic residues" evidence="1">
    <location>
        <begin position="35"/>
        <end position="49"/>
    </location>
</feature>
<comment type="caution">
    <text evidence="2">The sequence shown here is derived from an EMBL/GenBank/DDBJ whole genome shotgun (WGS) entry which is preliminary data.</text>
</comment>
<proteinExistence type="predicted"/>
<name>A0A3M7FXZ0_HORWE</name>
<protein>
    <submittedName>
        <fullName evidence="2">Uncharacterized protein</fullName>
    </submittedName>
</protein>
<gene>
    <name evidence="2" type="ORF">D0861_01745</name>
</gene>
<dbReference type="AlphaFoldDB" id="A0A3M7FXZ0"/>
<sequence>MFINTAKGINWGISQARTNYPGFPSRTIPTGGNDNHGDNRAEDSHENENVKATTKLEVLMLVDPSSMPKTRINLGRSS</sequence>
<feature type="region of interest" description="Disordered" evidence="1">
    <location>
        <begin position="18"/>
        <end position="50"/>
    </location>
</feature>